<accession>A0AAU8DTH8</accession>
<proteinExistence type="predicted"/>
<protein>
    <submittedName>
        <fullName evidence="2">MBL fold metallo-hydrolase</fullName>
    </submittedName>
</protein>
<feature type="domain" description="Metallo-beta-lactamase" evidence="1">
    <location>
        <begin position="24"/>
        <end position="182"/>
    </location>
</feature>
<dbReference type="EMBL" id="CP159218">
    <property type="protein sequence ID" value="XCG64595.1"/>
    <property type="molecule type" value="Genomic_DNA"/>
</dbReference>
<dbReference type="InterPro" id="IPR036388">
    <property type="entry name" value="WH-like_DNA-bd_sf"/>
</dbReference>
<reference evidence="2" key="1">
    <citation type="submission" date="2024-05" db="EMBL/GenBank/DDBJ databases">
        <authorList>
            <person name="Cai S.Y."/>
            <person name="Jin L.M."/>
            <person name="Li H.R."/>
        </authorList>
    </citation>
    <scope>NUCLEOTIDE SEQUENCE</scope>
    <source>
        <strain evidence="2">A5-74</strain>
    </source>
</reference>
<dbReference type="InterPro" id="IPR050662">
    <property type="entry name" value="Sec-metab_biosynth-thioest"/>
</dbReference>
<dbReference type="SUPFAM" id="SSF56281">
    <property type="entry name" value="Metallo-hydrolase/oxidoreductase"/>
    <property type="match status" value="1"/>
</dbReference>
<dbReference type="SMART" id="SM00849">
    <property type="entry name" value="Lactamase_B"/>
    <property type="match status" value="1"/>
</dbReference>
<dbReference type="InterPro" id="IPR001279">
    <property type="entry name" value="Metallo-B-lactamas"/>
</dbReference>
<name>A0AAU8DTH8_9ACTN</name>
<dbReference type="AlphaFoldDB" id="A0AAU8DTH8"/>
<dbReference type="Gene3D" id="3.60.15.10">
    <property type="entry name" value="Ribonuclease Z/Hydroxyacylglutathione hydrolase-like"/>
    <property type="match status" value="1"/>
</dbReference>
<dbReference type="InterPro" id="IPR036866">
    <property type="entry name" value="RibonucZ/Hydroxyglut_hydro"/>
</dbReference>
<gene>
    <name evidence="2" type="ORF">ABLG96_04475</name>
</gene>
<dbReference type="Pfam" id="PF00753">
    <property type="entry name" value="Lactamase_B"/>
    <property type="match status" value="1"/>
</dbReference>
<organism evidence="2">
    <name type="scientific">Nakamurella sp. A5-74</name>
    <dbReference type="NCBI Taxonomy" id="3158264"/>
    <lineage>
        <taxon>Bacteria</taxon>
        <taxon>Bacillati</taxon>
        <taxon>Actinomycetota</taxon>
        <taxon>Actinomycetes</taxon>
        <taxon>Nakamurellales</taxon>
        <taxon>Nakamurellaceae</taxon>
        <taxon>Nakamurella</taxon>
    </lineage>
</organism>
<evidence type="ECO:0000313" key="2">
    <source>
        <dbReference type="EMBL" id="XCG64595.1"/>
    </source>
</evidence>
<dbReference type="RefSeq" id="WP_353650208.1">
    <property type="nucleotide sequence ID" value="NZ_CP159218.1"/>
</dbReference>
<dbReference type="PANTHER" id="PTHR23131">
    <property type="entry name" value="ENDORIBONUCLEASE LACTB2"/>
    <property type="match status" value="1"/>
</dbReference>
<sequence length="260" mass="27412">MIADSTELTRLVLAPNAGPMTLQGTNTYLISADWTSSVVVDPGPDDPEHVASLVSIAPVALILVTHRHPDHTDAIGRLHEATDAPVRALDPAFCRGGGAVLLPGSIECAGVSIDVVPTPGHTDDSVCFHLPDDGPGGSMLTGDTILGAGTTVIAHPDGDLEEYFESLNVLESYGALRVLPGHGPQLPALDEVARRYRNHRLERLEQVVAVRRALGPGVQGDALVQAIVDRVYSGTPAQVRFAAEKSVAAQCAYLDRQGRT</sequence>
<evidence type="ECO:0000259" key="1">
    <source>
        <dbReference type="SMART" id="SM00849"/>
    </source>
</evidence>
<dbReference type="CDD" id="cd16278">
    <property type="entry name" value="metallo-hydrolase-like_MBL-fold"/>
    <property type="match status" value="1"/>
</dbReference>
<dbReference type="Gene3D" id="1.10.10.10">
    <property type="entry name" value="Winged helix-like DNA-binding domain superfamily/Winged helix DNA-binding domain"/>
    <property type="match status" value="1"/>
</dbReference>
<dbReference type="PANTHER" id="PTHR23131:SF0">
    <property type="entry name" value="ENDORIBONUCLEASE LACTB2"/>
    <property type="match status" value="1"/>
</dbReference>